<comment type="caution">
    <text evidence="3">The sequence shown here is derived from an EMBL/GenBank/DDBJ whole genome shotgun (WGS) entry which is preliminary data.</text>
</comment>
<evidence type="ECO:0000313" key="3">
    <source>
        <dbReference type="EMBL" id="NIJ53858.1"/>
    </source>
</evidence>
<feature type="domain" description="D-apionate lactonase N-terminal" evidence="1">
    <location>
        <begin position="3"/>
        <end position="213"/>
    </location>
</feature>
<proteinExistence type="predicted"/>
<evidence type="ECO:0000313" key="4">
    <source>
        <dbReference type="Proteomes" id="UP001179181"/>
    </source>
</evidence>
<sequence length="504" mass="58291">MEVFKAGNIEVSYGNGFLRYFKVGDTEVLRMIYFAVRNANWENWEPVISEEEITSDGTSFRITYVVSYIEKDEVFFQWHVRIQGLEYNEIRFEIVGKALQDFHTNRAGFCILHPIENVAGEPVTVLHSDNEEKVYTFPKWIAPHQPFIDINSMQWKVGENEFRLEMQGDTFETEDQRNWGDASYKTYCTPLHIPFPRKINVGDTILQKVTFKASLFEMQSEKVPQKNVIPNTQFKIGTSAPAAQDISKECFEKLKAMRFDHFHVEIDFSENGWREKFLARASQAAMLGIKVAAALELGSDFQNDFDVFVSFLSGNFLQLKSLTLFSKDELVTSQEVIDHIPEIKSQLGNAKIGIGTKYNFTELNRYRFEPGMADFITLSFDPQEHASDDLTIIENAATVKYMVESLHNMYKKPVHFSPVMLKRRFNPYATDKQQVNLPRDKQTDPRQKIAFLADWTALLLKNLEETDVASVTLYRAFGELGLMDEMGNEYPVYQEIRNYADRNK</sequence>
<dbReference type="InterPro" id="IPR058787">
    <property type="entry name" value="ApnL_M"/>
</dbReference>
<keyword evidence="4" id="KW-1185">Reference proteome</keyword>
<protein>
    <recommendedName>
        <fullName evidence="5">ApeA N-terminal domain-containing protein</fullName>
    </recommendedName>
</protein>
<reference evidence="3 4" key="1">
    <citation type="submission" date="2020-03" db="EMBL/GenBank/DDBJ databases">
        <title>Genomic Encyclopedia of Type Strains, Phase IV (KMG-IV): sequencing the most valuable type-strain genomes for metagenomic binning, comparative biology and taxonomic classification.</title>
        <authorList>
            <person name="Goeker M."/>
        </authorList>
    </citation>
    <scope>NUCLEOTIDE SEQUENCE [LARGE SCALE GENOMIC DNA]</scope>
    <source>
        <strain evidence="3 4">DSM 102865</strain>
    </source>
</reference>
<feature type="domain" description="D-apionate lactonase TIM barrel" evidence="2">
    <location>
        <begin position="241"/>
        <end position="501"/>
    </location>
</feature>
<name>A0ABX0ULI8_9BACT</name>
<evidence type="ECO:0000259" key="2">
    <source>
        <dbReference type="Pfam" id="PF25838"/>
    </source>
</evidence>
<evidence type="ECO:0008006" key="5">
    <source>
        <dbReference type="Google" id="ProtNLM"/>
    </source>
</evidence>
<dbReference type="Pfam" id="PF25838">
    <property type="entry name" value="Apionate_lact_M"/>
    <property type="match status" value="1"/>
</dbReference>
<dbReference type="Proteomes" id="UP001179181">
    <property type="component" value="Unassembled WGS sequence"/>
</dbReference>
<dbReference type="InterPro" id="IPR058788">
    <property type="entry name" value="ApnL_N"/>
</dbReference>
<dbReference type="RefSeq" id="WP_167271427.1">
    <property type="nucleotide sequence ID" value="NZ_JAASQJ010000003.1"/>
</dbReference>
<dbReference type="Pfam" id="PF25837">
    <property type="entry name" value="Apionate_lact_N"/>
    <property type="match status" value="1"/>
</dbReference>
<accession>A0ABX0ULI8</accession>
<evidence type="ECO:0000259" key="1">
    <source>
        <dbReference type="Pfam" id="PF25837"/>
    </source>
</evidence>
<dbReference type="EMBL" id="JAASQJ010000003">
    <property type="protein sequence ID" value="NIJ53858.1"/>
    <property type="molecule type" value="Genomic_DNA"/>
</dbReference>
<organism evidence="3 4">
    <name type="scientific">Dyadobacter arcticus</name>
    <dbReference type="NCBI Taxonomy" id="1078754"/>
    <lineage>
        <taxon>Bacteria</taxon>
        <taxon>Pseudomonadati</taxon>
        <taxon>Bacteroidota</taxon>
        <taxon>Cytophagia</taxon>
        <taxon>Cytophagales</taxon>
        <taxon>Spirosomataceae</taxon>
        <taxon>Dyadobacter</taxon>
    </lineage>
</organism>
<gene>
    <name evidence="3" type="ORF">FHS68_003040</name>
</gene>